<comment type="caution">
    <text evidence="8">The sequence shown here is derived from an EMBL/GenBank/DDBJ whole genome shotgun (WGS) entry which is preliminary data.</text>
</comment>
<sequence length="491" mass="54696">MPPPNTPEEGVPAAGSSSPESTEQDQIQVEVEAALAHPSTSSPGLSPRLSPSSGWFSSRDNPRNFDYQALEYEGPYDETLQCPICRTPFYLPLTTKKCGHTFCAGCLGRALDLRPVCPIDRRAIDKDHDIYQTRVIRDQLDRLRVKCPNQGCDHVCTRDRLPVHYMRDCPFSLVPCPDPDCNHRIVRLNAGHDKGCLHRETSCQYCNANIMIADLDSHYDNQCAGNTANCTQCDSIIVRHRMEEHIVNECPESQMLCRWHSYGCHVFGKRAVVEGHQTAGCVYEAIGKLTQDRLEDRAVIDNLKGKVSALTARLHHQEQNRRARPRPSTGHNMGVPVPDFDLNNSPQATPMPYNSVAWGSAEDYMLAQFERIETNAENLRKMVLEINGHHNLRQLNDTMRLDGLISELQSKIGVLGMHTTWLMNVQRQSRGQQRAGGAAGGPPAPEMSAGNSGNAGARISTEGERLPYMGIPPRRHSNERGEGRGENPPRL</sequence>
<keyword evidence="2 4" id="KW-0863">Zinc-finger</keyword>
<accession>A0AAE0X263</accession>
<feature type="zinc finger region" description="TRAF-type" evidence="4">
    <location>
        <begin position="217"/>
        <end position="264"/>
    </location>
</feature>
<evidence type="ECO:0000259" key="7">
    <source>
        <dbReference type="PROSITE" id="PS50145"/>
    </source>
</evidence>
<dbReference type="InterPro" id="IPR001841">
    <property type="entry name" value="Znf_RING"/>
</dbReference>
<name>A0AAE0X263_9PEZI</name>
<evidence type="ECO:0008006" key="10">
    <source>
        <dbReference type="Google" id="ProtNLM"/>
    </source>
</evidence>
<evidence type="ECO:0000256" key="5">
    <source>
        <dbReference type="SAM" id="MobiDB-lite"/>
    </source>
</evidence>
<dbReference type="Pfam" id="PF13923">
    <property type="entry name" value="zf-C3HC4_2"/>
    <property type="match status" value="1"/>
</dbReference>
<evidence type="ECO:0000256" key="4">
    <source>
        <dbReference type="PROSITE-ProRule" id="PRU00207"/>
    </source>
</evidence>
<dbReference type="Pfam" id="PF02176">
    <property type="entry name" value="zf-TRAF"/>
    <property type="match status" value="1"/>
</dbReference>
<dbReference type="Proteomes" id="UP001270362">
    <property type="component" value="Unassembled WGS sequence"/>
</dbReference>
<dbReference type="InterPro" id="IPR017907">
    <property type="entry name" value="Znf_RING_CS"/>
</dbReference>
<dbReference type="InterPro" id="IPR013083">
    <property type="entry name" value="Znf_RING/FYVE/PHD"/>
</dbReference>
<dbReference type="SMART" id="SM00184">
    <property type="entry name" value="RING"/>
    <property type="match status" value="1"/>
</dbReference>
<feature type="compositionally biased region" description="Polar residues" evidence="5">
    <location>
        <begin position="15"/>
        <end position="27"/>
    </location>
</feature>
<dbReference type="InterPro" id="IPR001293">
    <property type="entry name" value="Znf_TRAF"/>
</dbReference>
<keyword evidence="3 4" id="KW-0862">Zinc</keyword>
<feature type="region of interest" description="Disordered" evidence="5">
    <location>
        <begin position="428"/>
        <end position="491"/>
    </location>
</feature>
<dbReference type="SUPFAM" id="SSF57850">
    <property type="entry name" value="RING/U-box"/>
    <property type="match status" value="1"/>
</dbReference>
<dbReference type="PROSITE" id="PS50089">
    <property type="entry name" value="ZF_RING_2"/>
    <property type="match status" value="1"/>
</dbReference>
<dbReference type="PANTHER" id="PTHR10131">
    <property type="entry name" value="TNF RECEPTOR ASSOCIATED FACTOR"/>
    <property type="match status" value="1"/>
</dbReference>
<evidence type="ECO:0000313" key="9">
    <source>
        <dbReference type="Proteomes" id="UP001270362"/>
    </source>
</evidence>
<evidence type="ECO:0000256" key="3">
    <source>
        <dbReference type="ARBA" id="ARBA00022833"/>
    </source>
</evidence>
<dbReference type="Gene3D" id="3.30.40.10">
    <property type="entry name" value="Zinc/RING finger domain, C3HC4 (zinc finger)"/>
    <property type="match status" value="2"/>
</dbReference>
<evidence type="ECO:0000256" key="2">
    <source>
        <dbReference type="ARBA" id="ARBA00022771"/>
    </source>
</evidence>
<dbReference type="SUPFAM" id="SSF49599">
    <property type="entry name" value="TRAF domain-like"/>
    <property type="match status" value="2"/>
</dbReference>
<feature type="domain" description="RING-type" evidence="6">
    <location>
        <begin position="82"/>
        <end position="121"/>
    </location>
</feature>
<organism evidence="8 9">
    <name type="scientific">Podospora appendiculata</name>
    <dbReference type="NCBI Taxonomy" id="314037"/>
    <lineage>
        <taxon>Eukaryota</taxon>
        <taxon>Fungi</taxon>
        <taxon>Dikarya</taxon>
        <taxon>Ascomycota</taxon>
        <taxon>Pezizomycotina</taxon>
        <taxon>Sordariomycetes</taxon>
        <taxon>Sordariomycetidae</taxon>
        <taxon>Sordariales</taxon>
        <taxon>Podosporaceae</taxon>
        <taxon>Podospora</taxon>
    </lineage>
</organism>
<reference evidence="8" key="2">
    <citation type="submission" date="2023-06" db="EMBL/GenBank/DDBJ databases">
        <authorList>
            <consortium name="Lawrence Berkeley National Laboratory"/>
            <person name="Haridas S."/>
            <person name="Hensen N."/>
            <person name="Bonometti L."/>
            <person name="Westerberg I."/>
            <person name="Brannstrom I.O."/>
            <person name="Guillou S."/>
            <person name="Cros-Aarteil S."/>
            <person name="Calhoun S."/>
            <person name="Kuo A."/>
            <person name="Mondo S."/>
            <person name="Pangilinan J."/>
            <person name="Riley R."/>
            <person name="Labutti K."/>
            <person name="Andreopoulos B."/>
            <person name="Lipzen A."/>
            <person name="Chen C."/>
            <person name="Yanf M."/>
            <person name="Daum C."/>
            <person name="Ng V."/>
            <person name="Clum A."/>
            <person name="Steindorff A."/>
            <person name="Ohm R."/>
            <person name="Martin F."/>
            <person name="Silar P."/>
            <person name="Natvig D."/>
            <person name="Lalanne C."/>
            <person name="Gautier V."/>
            <person name="Ament-Velasquez S.L."/>
            <person name="Kruys A."/>
            <person name="Hutchinson M.I."/>
            <person name="Powell A.J."/>
            <person name="Barry K."/>
            <person name="Miller A.N."/>
            <person name="Grigoriev I.V."/>
            <person name="Debuchy R."/>
            <person name="Gladieux P."/>
            <person name="Thoren M.H."/>
            <person name="Johannesson H."/>
        </authorList>
    </citation>
    <scope>NUCLEOTIDE SEQUENCE</scope>
    <source>
        <strain evidence="8">CBS 314.62</strain>
    </source>
</reference>
<reference evidence="8" key="1">
    <citation type="journal article" date="2023" name="Mol. Phylogenet. Evol.">
        <title>Genome-scale phylogeny and comparative genomics of the fungal order Sordariales.</title>
        <authorList>
            <person name="Hensen N."/>
            <person name="Bonometti L."/>
            <person name="Westerberg I."/>
            <person name="Brannstrom I.O."/>
            <person name="Guillou S."/>
            <person name="Cros-Aarteil S."/>
            <person name="Calhoun S."/>
            <person name="Haridas S."/>
            <person name="Kuo A."/>
            <person name="Mondo S."/>
            <person name="Pangilinan J."/>
            <person name="Riley R."/>
            <person name="LaButti K."/>
            <person name="Andreopoulos B."/>
            <person name="Lipzen A."/>
            <person name="Chen C."/>
            <person name="Yan M."/>
            <person name="Daum C."/>
            <person name="Ng V."/>
            <person name="Clum A."/>
            <person name="Steindorff A."/>
            <person name="Ohm R.A."/>
            <person name="Martin F."/>
            <person name="Silar P."/>
            <person name="Natvig D.O."/>
            <person name="Lalanne C."/>
            <person name="Gautier V."/>
            <person name="Ament-Velasquez S.L."/>
            <person name="Kruys A."/>
            <person name="Hutchinson M.I."/>
            <person name="Powell A.J."/>
            <person name="Barry K."/>
            <person name="Miller A.N."/>
            <person name="Grigoriev I.V."/>
            <person name="Debuchy R."/>
            <person name="Gladieux P."/>
            <person name="Hiltunen Thoren M."/>
            <person name="Johannesson H."/>
        </authorList>
    </citation>
    <scope>NUCLEOTIDE SEQUENCE</scope>
    <source>
        <strain evidence="8">CBS 314.62</strain>
    </source>
</reference>
<feature type="domain" description="TRAF-type" evidence="7">
    <location>
        <begin position="217"/>
        <end position="264"/>
    </location>
</feature>
<gene>
    <name evidence="8" type="ORF">B0T22DRAFT_443501</name>
</gene>
<dbReference type="AlphaFoldDB" id="A0AAE0X263"/>
<dbReference type="PANTHER" id="PTHR10131:SF94">
    <property type="entry name" value="TNF RECEPTOR-ASSOCIATED FACTOR 4"/>
    <property type="match status" value="1"/>
</dbReference>
<dbReference type="EMBL" id="JAULSO010000004">
    <property type="protein sequence ID" value="KAK3683452.1"/>
    <property type="molecule type" value="Genomic_DNA"/>
</dbReference>
<protein>
    <recommendedName>
        <fullName evidence="10">TNF receptor-associated factor 6</fullName>
    </recommendedName>
</protein>
<feature type="region of interest" description="Disordered" evidence="5">
    <location>
        <begin position="1"/>
        <end position="57"/>
    </location>
</feature>
<feature type="compositionally biased region" description="Basic and acidic residues" evidence="5">
    <location>
        <begin position="476"/>
        <end position="491"/>
    </location>
</feature>
<dbReference type="PROSITE" id="PS50145">
    <property type="entry name" value="ZF_TRAF"/>
    <property type="match status" value="1"/>
</dbReference>
<dbReference type="GO" id="GO:0008270">
    <property type="term" value="F:zinc ion binding"/>
    <property type="evidence" value="ECO:0007669"/>
    <property type="project" value="UniProtKB-KW"/>
</dbReference>
<feature type="compositionally biased region" description="Low complexity" evidence="5">
    <location>
        <begin position="38"/>
        <end position="54"/>
    </location>
</feature>
<evidence type="ECO:0000313" key="8">
    <source>
        <dbReference type="EMBL" id="KAK3683452.1"/>
    </source>
</evidence>
<evidence type="ECO:0000259" key="6">
    <source>
        <dbReference type="PROSITE" id="PS50089"/>
    </source>
</evidence>
<evidence type="ECO:0000256" key="1">
    <source>
        <dbReference type="ARBA" id="ARBA00022723"/>
    </source>
</evidence>
<proteinExistence type="predicted"/>
<keyword evidence="9" id="KW-1185">Reference proteome</keyword>
<dbReference type="PROSITE" id="PS00518">
    <property type="entry name" value="ZF_RING_1"/>
    <property type="match status" value="1"/>
</dbReference>
<keyword evidence="1 4" id="KW-0479">Metal-binding</keyword>